<evidence type="ECO:0000313" key="2">
    <source>
        <dbReference type="EMBL" id="KAJ7705386.1"/>
    </source>
</evidence>
<dbReference type="AlphaFoldDB" id="A0AAD7GU62"/>
<feature type="region of interest" description="Disordered" evidence="1">
    <location>
        <begin position="16"/>
        <end position="42"/>
    </location>
</feature>
<proteinExistence type="predicted"/>
<sequence>MPNTGTTTIGIVVPRKCGSYAPRNPGNADTPNSANRNGCEPYNPSVRIVSQDANMAMMYMFGPNAGTAMFNGAEINIHFVDSDQPETEGLSL</sequence>
<evidence type="ECO:0000256" key="1">
    <source>
        <dbReference type="SAM" id="MobiDB-lite"/>
    </source>
</evidence>
<evidence type="ECO:0000313" key="3">
    <source>
        <dbReference type="Proteomes" id="UP001221757"/>
    </source>
</evidence>
<accession>A0AAD7GU62</accession>
<gene>
    <name evidence="2" type="ORF">B0H17DRAFT_1326207</name>
</gene>
<dbReference type="EMBL" id="JARKIE010000008">
    <property type="protein sequence ID" value="KAJ7705386.1"/>
    <property type="molecule type" value="Genomic_DNA"/>
</dbReference>
<name>A0AAD7GU62_MYCRO</name>
<keyword evidence="3" id="KW-1185">Reference proteome</keyword>
<protein>
    <submittedName>
        <fullName evidence="2">Uncharacterized protein</fullName>
    </submittedName>
</protein>
<organism evidence="2 3">
    <name type="scientific">Mycena rosella</name>
    <name type="common">Pink bonnet</name>
    <name type="synonym">Agaricus rosellus</name>
    <dbReference type="NCBI Taxonomy" id="1033263"/>
    <lineage>
        <taxon>Eukaryota</taxon>
        <taxon>Fungi</taxon>
        <taxon>Dikarya</taxon>
        <taxon>Basidiomycota</taxon>
        <taxon>Agaricomycotina</taxon>
        <taxon>Agaricomycetes</taxon>
        <taxon>Agaricomycetidae</taxon>
        <taxon>Agaricales</taxon>
        <taxon>Marasmiineae</taxon>
        <taxon>Mycenaceae</taxon>
        <taxon>Mycena</taxon>
    </lineage>
</organism>
<reference evidence="2" key="1">
    <citation type="submission" date="2023-03" db="EMBL/GenBank/DDBJ databases">
        <title>Massive genome expansion in bonnet fungi (Mycena s.s.) driven by repeated elements and novel gene families across ecological guilds.</title>
        <authorList>
            <consortium name="Lawrence Berkeley National Laboratory"/>
            <person name="Harder C.B."/>
            <person name="Miyauchi S."/>
            <person name="Viragh M."/>
            <person name="Kuo A."/>
            <person name="Thoen E."/>
            <person name="Andreopoulos B."/>
            <person name="Lu D."/>
            <person name="Skrede I."/>
            <person name="Drula E."/>
            <person name="Henrissat B."/>
            <person name="Morin E."/>
            <person name="Kohler A."/>
            <person name="Barry K."/>
            <person name="LaButti K."/>
            <person name="Morin E."/>
            <person name="Salamov A."/>
            <person name="Lipzen A."/>
            <person name="Mereny Z."/>
            <person name="Hegedus B."/>
            <person name="Baldrian P."/>
            <person name="Stursova M."/>
            <person name="Weitz H."/>
            <person name="Taylor A."/>
            <person name="Grigoriev I.V."/>
            <person name="Nagy L.G."/>
            <person name="Martin F."/>
            <person name="Kauserud H."/>
        </authorList>
    </citation>
    <scope>NUCLEOTIDE SEQUENCE</scope>
    <source>
        <strain evidence="2">CBHHK067</strain>
    </source>
</reference>
<dbReference type="Proteomes" id="UP001221757">
    <property type="component" value="Unassembled WGS sequence"/>
</dbReference>
<feature type="compositionally biased region" description="Polar residues" evidence="1">
    <location>
        <begin position="27"/>
        <end position="36"/>
    </location>
</feature>
<comment type="caution">
    <text evidence="2">The sequence shown here is derived from an EMBL/GenBank/DDBJ whole genome shotgun (WGS) entry which is preliminary data.</text>
</comment>